<dbReference type="InterPro" id="IPR034660">
    <property type="entry name" value="DinB/YfiT-like"/>
</dbReference>
<keyword evidence="3" id="KW-1185">Reference proteome</keyword>
<protein>
    <submittedName>
        <fullName evidence="2">DinB family protein</fullName>
    </submittedName>
</protein>
<organism evidence="2 3">
    <name type="scientific">Chryseosolibacter histidini</name>
    <dbReference type="NCBI Taxonomy" id="2782349"/>
    <lineage>
        <taxon>Bacteria</taxon>
        <taxon>Pseudomonadati</taxon>
        <taxon>Bacteroidota</taxon>
        <taxon>Cytophagia</taxon>
        <taxon>Cytophagales</taxon>
        <taxon>Chryseotaleaceae</taxon>
        <taxon>Chryseosolibacter</taxon>
    </lineage>
</organism>
<dbReference type="InterPro" id="IPR024775">
    <property type="entry name" value="DinB-like"/>
</dbReference>
<evidence type="ECO:0000259" key="1">
    <source>
        <dbReference type="Pfam" id="PF12867"/>
    </source>
</evidence>
<feature type="domain" description="DinB-like" evidence="1">
    <location>
        <begin position="19"/>
        <end position="145"/>
    </location>
</feature>
<reference evidence="2 3" key="1">
    <citation type="submission" date="2021-05" db="EMBL/GenBank/DDBJ databases">
        <title>A Polyphasic approach of four new species of the genus Ohtaekwangia: Ohtaekwangia histidinii sp. nov., Ohtaekwangia cretensis sp. nov., Ohtaekwangia indiensis sp. nov., Ohtaekwangia reichenbachii sp. nov. from diverse environment.</title>
        <authorList>
            <person name="Octaviana S."/>
        </authorList>
    </citation>
    <scope>NUCLEOTIDE SEQUENCE [LARGE SCALE GENOMIC DNA]</scope>
    <source>
        <strain evidence="2 3">PWU4</strain>
    </source>
</reference>
<dbReference type="EMBL" id="JAHESF010000012">
    <property type="protein sequence ID" value="MBT1697953.1"/>
    <property type="molecule type" value="Genomic_DNA"/>
</dbReference>
<proteinExistence type="predicted"/>
<gene>
    <name evidence="2" type="ORF">KK083_13755</name>
</gene>
<dbReference type="Gene3D" id="1.20.120.450">
    <property type="entry name" value="dinb family like domain"/>
    <property type="match status" value="1"/>
</dbReference>
<accession>A0AAP2DKA6</accession>
<evidence type="ECO:0000313" key="2">
    <source>
        <dbReference type="EMBL" id="MBT1697953.1"/>
    </source>
</evidence>
<dbReference type="RefSeq" id="WP_254163826.1">
    <property type="nucleotide sequence ID" value="NZ_JAHESF010000012.1"/>
</dbReference>
<dbReference type="Pfam" id="PF12867">
    <property type="entry name" value="DinB_2"/>
    <property type="match status" value="1"/>
</dbReference>
<dbReference type="SUPFAM" id="SSF109854">
    <property type="entry name" value="DinB/YfiT-like putative metalloenzymes"/>
    <property type="match status" value="1"/>
</dbReference>
<dbReference type="AlphaFoldDB" id="A0AAP2DKA6"/>
<name>A0AAP2DKA6_9BACT</name>
<comment type="caution">
    <text evidence="2">The sequence shown here is derived from an EMBL/GenBank/DDBJ whole genome shotgun (WGS) entry which is preliminary data.</text>
</comment>
<evidence type="ECO:0000313" key="3">
    <source>
        <dbReference type="Proteomes" id="UP001319200"/>
    </source>
</evidence>
<sequence>MKNTVEELNAIVNLFSAKIGGIADQEFSAKPLPHKWSKKEVLGHLIDSGQNNLRRFICGQYENKPQITYQQDFWVTANGYQSMDKDDVIRLWVLTNQRIAKVLSNMPVENYNRTCNTGKEKENLHSLQWLAEDYVKHMKHHLNQIIAGSFDIVYN</sequence>
<dbReference type="Proteomes" id="UP001319200">
    <property type="component" value="Unassembled WGS sequence"/>
</dbReference>